<dbReference type="GO" id="GO:0006412">
    <property type="term" value="P:translation"/>
    <property type="evidence" value="ECO:0007669"/>
    <property type="project" value="InterPro"/>
</dbReference>
<dbReference type="Gene3D" id="3.30.1390.20">
    <property type="entry name" value="Ribosomal protein L30, ferredoxin-like fold domain"/>
    <property type="match status" value="1"/>
</dbReference>
<dbReference type="EMBL" id="JACQXR010000024">
    <property type="protein sequence ID" value="MBI4725997.1"/>
    <property type="molecule type" value="Genomic_DNA"/>
</dbReference>
<dbReference type="InterPro" id="IPR036919">
    <property type="entry name" value="Ribo_uL30_ferredoxin-like_sf"/>
</dbReference>
<evidence type="ECO:0000313" key="7">
    <source>
        <dbReference type="EMBL" id="MBI4725997.1"/>
    </source>
</evidence>
<comment type="similarity">
    <text evidence="1">Belongs to the universal ribosomal protein uL30 family.</text>
</comment>
<comment type="caution">
    <text evidence="7">The sequence shown here is derived from an EMBL/GenBank/DDBJ whole genome shotgun (WGS) entry which is preliminary data.</text>
</comment>
<evidence type="ECO:0000313" key="8">
    <source>
        <dbReference type="Proteomes" id="UP000736328"/>
    </source>
</evidence>
<comment type="subunit">
    <text evidence="2">Part of the 50S ribosomal subunit.</text>
</comment>
<evidence type="ECO:0000259" key="6">
    <source>
        <dbReference type="Pfam" id="PF00327"/>
    </source>
</evidence>
<sequence length="68" mass="7924">MPKKILRITQIHSTIDRAEIQHRTIRALGLRKLYHTVEKADTPQIRGMVKKVEHLLKVEEIKEGGSRK</sequence>
<keyword evidence="3 7" id="KW-0689">Ribosomal protein</keyword>
<dbReference type="SUPFAM" id="SSF55129">
    <property type="entry name" value="Ribosomal protein L30p/L7e"/>
    <property type="match status" value="1"/>
</dbReference>
<dbReference type="GO" id="GO:0022625">
    <property type="term" value="C:cytosolic large ribosomal subunit"/>
    <property type="evidence" value="ECO:0007669"/>
    <property type="project" value="TreeGrafter"/>
</dbReference>
<dbReference type="GO" id="GO:0003735">
    <property type="term" value="F:structural constituent of ribosome"/>
    <property type="evidence" value="ECO:0007669"/>
    <property type="project" value="InterPro"/>
</dbReference>
<accession>A0A933I9W9</accession>
<evidence type="ECO:0000256" key="2">
    <source>
        <dbReference type="ARBA" id="ARBA00011838"/>
    </source>
</evidence>
<protein>
    <recommendedName>
        <fullName evidence="5">50S ribosomal protein L30</fullName>
    </recommendedName>
</protein>
<dbReference type="Proteomes" id="UP000736328">
    <property type="component" value="Unassembled WGS sequence"/>
</dbReference>
<dbReference type="NCBIfam" id="TIGR01308">
    <property type="entry name" value="rpmD_bact"/>
    <property type="match status" value="1"/>
</dbReference>
<dbReference type="Pfam" id="PF00327">
    <property type="entry name" value="Ribosomal_L30"/>
    <property type="match status" value="1"/>
</dbReference>
<dbReference type="CDD" id="cd01658">
    <property type="entry name" value="Ribosomal_L30"/>
    <property type="match status" value="1"/>
</dbReference>
<evidence type="ECO:0000256" key="1">
    <source>
        <dbReference type="ARBA" id="ARBA00007594"/>
    </source>
</evidence>
<dbReference type="PANTHER" id="PTHR15892:SF2">
    <property type="entry name" value="LARGE RIBOSOMAL SUBUNIT PROTEIN UL30M"/>
    <property type="match status" value="1"/>
</dbReference>
<keyword evidence="4" id="KW-0687">Ribonucleoprotein</keyword>
<gene>
    <name evidence="7" type="primary">rpmD</name>
    <name evidence="7" type="ORF">HY768_02025</name>
</gene>
<dbReference type="PIRSF" id="PIRSF002211">
    <property type="entry name" value="Ribosomal_L30_bac-type"/>
    <property type="match status" value="1"/>
</dbReference>
<organism evidence="7 8">
    <name type="scientific">candidate division TA06 bacterium</name>
    <dbReference type="NCBI Taxonomy" id="2250710"/>
    <lineage>
        <taxon>Bacteria</taxon>
        <taxon>Bacteria division TA06</taxon>
    </lineage>
</organism>
<evidence type="ECO:0000256" key="5">
    <source>
        <dbReference type="ARBA" id="ARBA00035492"/>
    </source>
</evidence>
<name>A0A933I9W9_UNCT6</name>
<proteinExistence type="inferred from homology"/>
<evidence type="ECO:0000256" key="3">
    <source>
        <dbReference type="ARBA" id="ARBA00022980"/>
    </source>
</evidence>
<dbReference type="PANTHER" id="PTHR15892">
    <property type="entry name" value="MITOCHONDRIAL RIBOSOMAL PROTEIN L30"/>
    <property type="match status" value="1"/>
</dbReference>
<dbReference type="InterPro" id="IPR016082">
    <property type="entry name" value="Ribosomal_uL30_ferredoxin-like"/>
</dbReference>
<evidence type="ECO:0000256" key="4">
    <source>
        <dbReference type="ARBA" id="ARBA00023274"/>
    </source>
</evidence>
<dbReference type="AlphaFoldDB" id="A0A933I9W9"/>
<feature type="domain" description="Large ribosomal subunit protein uL30-like ferredoxin-like fold" evidence="6">
    <location>
        <begin position="6"/>
        <end position="55"/>
    </location>
</feature>
<dbReference type="InterPro" id="IPR005996">
    <property type="entry name" value="Ribosomal_uL30_bac-type"/>
</dbReference>
<dbReference type="HAMAP" id="MF_01371_B">
    <property type="entry name" value="Ribosomal_uL30_B"/>
    <property type="match status" value="1"/>
</dbReference>
<reference evidence="7" key="1">
    <citation type="submission" date="2020-07" db="EMBL/GenBank/DDBJ databases">
        <title>Huge and variable diversity of episymbiotic CPR bacteria and DPANN archaea in groundwater ecosystems.</title>
        <authorList>
            <person name="He C.Y."/>
            <person name="Keren R."/>
            <person name="Whittaker M."/>
            <person name="Farag I.F."/>
            <person name="Doudna J."/>
            <person name="Cate J.H.D."/>
            <person name="Banfield J.F."/>
        </authorList>
    </citation>
    <scope>NUCLEOTIDE SEQUENCE</scope>
    <source>
        <strain evidence="7">NC_groundwater_1520_Pr4_B-0.1um_53_5</strain>
    </source>
</reference>